<dbReference type="PANTHER" id="PTHR37299:SF3">
    <property type="entry name" value="STAGE 0 SPORULATION PROTEIN A HOMOLOG"/>
    <property type="match status" value="1"/>
</dbReference>
<dbReference type="SMART" id="SM00448">
    <property type="entry name" value="REC"/>
    <property type="match status" value="1"/>
</dbReference>
<protein>
    <submittedName>
        <fullName evidence="8">DNA-binding response regulator</fullName>
    </submittedName>
</protein>
<gene>
    <name evidence="8" type="primary">agrA_1</name>
    <name evidence="8" type="ORF">NRIC_10780</name>
</gene>
<dbReference type="PANTHER" id="PTHR37299">
    <property type="entry name" value="TRANSCRIPTIONAL REGULATOR-RELATED"/>
    <property type="match status" value="1"/>
</dbReference>
<evidence type="ECO:0000259" key="6">
    <source>
        <dbReference type="PROSITE" id="PS50110"/>
    </source>
</evidence>
<dbReference type="InterPro" id="IPR001789">
    <property type="entry name" value="Sig_transdc_resp-reg_receiver"/>
</dbReference>
<evidence type="ECO:0000256" key="1">
    <source>
        <dbReference type="ARBA" id="ARBA00022490"/>
    </source>
</evidence>
<dbReference type="PROSITE" id="PS50110">
    <property type="entry name" value="RESPONSE_REGULATORY"/>
    <property type="match status" value="1"/>
</dbReference>
<keyword evidence="8" id="KW-0238">DNA-binding</keyword>
<dbReference type="RefSeq" id="WP_146621659.1">
    <property type="nucleotide sequence ID" value="NZ_BJCC01000009.1"/>
</dbReference>
<dbReference type="OrthoDB" id="9809318at2"/>
<keyword evidence="3" id="KW-0010">Activator</keyword>
<dbReference type="SMART" id="SM00850">
    <property type="entry name" value="LytTR"/>
    <property type="match status" value="1"/>
</dbReference>
<evidence type="ECO:0000259" key="7">
    <source>
        <dbReference type="PROSITE" id="PS50930"/>
    </source>
</evidence>
<evidence type="ECO:0000256" key="3">
    <source>
        <dbReference type="ARBA" id="ARBA00023159"/>
    </source>
</evidence>
<organism evidence="8 9">
    <name type="scientific">Enterococcus florum</name>
    <dbReference type="NCBI Taxonomy" id="2480627"/>
    <lineage>
        <taxon>Bacteria</taxon>
        <taxon>Bacillati</taxon>
        <taxon>Bacillota</taxon>
        <taxon>Bacilli</taxon>
        <taxon>Lactobacillales</taxon>
        <taxon>Enterococcaceae</taxon>
        <taxon>Enterococcus</taxon>
    </lineage>
</organism>
<evidence type="ECO:0000256" key="2">
    <source>
        <dbReference type="ARBA" id="ARBA00023012"/>
    </source>
</evidence>
<dbReference type="GO" id="GO:0000156">
    <property type="term" value="F:phosphorelay response regulator activity"/>
    <property type="evidence" value="ECO:0007669"/>
    <property type="project" value="InterPro"/>
</dbReference>
<keyword evidence="5" id="KW-0597">Phosphoprotein</keyword>
<reference evidence="9" key="1">
    <citation type="submission" date="2019-02" db="EMBL/GenBank/DDBJ databases">
        <title>Draft genome sequence of Enterococcus sp. Gos25-1.</title>
        <authorList>
            <person name="Tanaka N."/>
            <person name="Shiwa Y."/>
            <person name="Fujita N."/>
        </authorList>
    </citation>
    <scope>NUCLEOTIDE SEQUENCE [LARGE SCALE GENOMIC DNA]</scope>
    <source>
        <strain evidence="9">Gos25-1</strain>
    </source>
</reference>
<evidence type="ECO:0000313" key="9">
    <source>
        <dbReference type="Proteomes" id="UP000290567"/>
    </source>
</evidence>
<dbReference type="EMBL" id="BJCC01000009">
    <property type="protein sequence ID" value="GCF93187.1"/>
    <property type="molecule type" value="Genomic_DNA"/>
</dbReference>
<dbReference type="InterPro" id="IPR007492">
    <property type="entry name" value="LytTR_DNA-bd_dom"/>
</dbReference>
<dbReference type="Gene3D" id="2.40.50.1020">
    <property type="entry name" value="LytTr DNA-binding domain"/>
    <property type="match status" value="1"/>
</dbReference>
<comment type="function">
    <text evidence="4">Required for high-level post-exponential phase expression of a series of secreted proteins.</text>
</comment>
<dbReference type="Gene3D" id="3.40.50.2300">
    <property type="match status" value="1"/>
</dbReference>
<feature type="domain" description="HTH LytTR-type" evidence="7">
    <location>
        <begin position="146"/>
        <end position="247"/>
    </location>
</feature>
<accession>A0A4P5P5Q2</accession>
<feature type="domain" description="Response regulatory" evidence="6">
    <location>
        <begin position="3"/>
        <end position="126"/>
    </location>
</feature>
<dbReference type="Proteomes" id="UP000290567">
    <property type="component" value="Unassembled WGS sequence"/>
</dbReference>
<dbReference type="Pfam" id="PF04397">
    <property type="entry name" value="LytTR"/>
    <property type="match status" value="1"/>
</dbReference>
<proteinExistence type="predicted"/>
<dbReference type="Pfam" id="PF00072">
    <property type="entry name" value="Response_reg"/>
    <property type="match status" value="1"/>
</dbReference>
<feature type="modified residue" description="4-aspartylphosphate" evidence="5">
    <location>
        <position position="59"/>
    </location>
</feature>
<keyword evidence="1" id="KW-0963">Cytoplasm</keyword>
<evidence type="ECO:0000313" key="8">
    <source>
        <dbReference type="EMBL" id="GCF93187.1"/>
    </source>
</evidence>
<evidence type="ECO:0000256" key="5">
    <source>
        <dbReference type="PROSITE-ProRule" id="PRU00169"/>
    </source>
</evidence>
<dbReference type="GO" id="GO:0003677">
    <property type="term" value="F:DNA binding"/>
    <property type="evidence" value="ECO:0007669"/>
    <property type="project" value="UniProtKB-KW"/>
</dbReference>
<comment type="caution">
    <text evidence="8">The sequence shown here is derived from an EMBL/GenBank/DDBJ whole genome shotgun (WGS) entry which is preliminary data.</text>
</comment>
<evidence type="ECO:0000256" key="4">
    <source>
        <dbReference type="ARBA" id="ARBA00037164"/>
    </source>
</evidence>
<name>A0A4P5P5Q2_9ENTE</name>
<dbReference type="SUPFAM" id="SSF52172">
    <property type="entry name" value="CheY-like"/>
    <property type="match status" value="1"/>
</dbReference>
<keyword evidence="9" id="KW-1185">Reference proteome</keyword>
<keyword evidence="2" id="KW-0902">Two-component regulatory system</keyword>
<dbReference type="InterPro" id="IPR046947">
    <property type="entry name" value="LytR-like"/>
</dbReference>
<dbReference type="AlphaFoldDB" id="A0A4P5P5Q2"/>
<dbReference type="InterPro" id="IPR011006">
    <property type="entry name" value="CheY-like_superfamily"/>
</dbReference>
<dbReference type="PROSITE" id="PS50930">
    <property type="entry name" value="HTH_LYTTR"/>
    <property type="match status" value="1"/>
</dbReference>
<sequence length="247" mass="28420">MKKVYICDDERIYREQINALIQQIIEEKNYPLTVALKAQSAQELLQQSIDHTSSIYFLDINLVGSSINGFELGKEIRHRDPFASIVFVTTFEELAFETFKYRLEALDYIVKDQPETISGRIGLCLASVMEKAAATSSEKASNEGLLKVKFGDELVRIPFSEIIFVETSSKSHRVVVHTINQVVEITHKLANLEKELSDSFIRCHRSFLVNQNYIRQFNLNKGMLELTTGELCLVSRRMKKLLKEKYF</sequence>